<dbReference type="PANTHER" id="PTHR42866">
    <property type="entry name" value="3-DEOXY-MANNO-OCTULOSONATE CYTIDYLYLTRANSFERASE"/>
    <property type="match status" value="1"/>
</dbReference>
<evidence type="ECO:0000256" key="3">
    <source>
        <dbReference type="ARBA" id="ARBA00022985"/>
    </source>
</evidence>
<evidence type="ECO:0000256" key="4">
    <source>
        <dbReference type="HAMAP-Rule" id="MF_00057"/>
    </source>
</evidence>
<dbReference type="UniPathway" id="UPA00358">
    <property type="reaction ID" value="UER00476"/>
</dbReference>
<dbReference type="NCBIfam" id="NF003952">
    <property type="entry name" value="PRK05450.1-5"/>
    <property type="match status" value="1"/>
</dbReference>
<dbReference type="NCBIfam" id="NF003948">
    <property type="entry name" value="PRK05450.1-1"/>
    <property type="match status" value="1"/>
</dbReference>
<gene>
    <name evidence="4" type="primary">kdsB</name>
    <name evidence="5" type="ORF">GGQ66_000326</name>
</gene>
<sequence>MSKPASDRILVLIPARMASTRLPGKPLADIAGLPMIVQVAKRAEEAGVGRIIVAVDDKRVFDAVSAAGFTAVMTAESHQSGSDRIFEALQAADPERKAEIIINVQGDLPTIEVESIRAALRPLEDPAVDIATLTTEITDPHEKTNPNVVKVVGGPLSATRLKALYFTRATAPYGEGPLYHHIGLYAYRRAALEKFVALGPSTLETREKLEQLRALEAGMRIDAEIVDGVPLGVDTPEDLEKARAILTARKTD</sequence>
<comment type="similarity">
    <text evidence="4">Belongs to the KdsB family.</text>
</comment>
<keyword evidence="2 4" id="KW-0548">Nucleotidyltransferase</keyword>
<dbReference type="RefSeq" id="WP_183788718.1">
    <property type="nucleotide sequence ID" value="NZ_JACIDU010000001.1"/>
</dbReference>
<dbReference type="Gene3D" id="3.90.550.10">
    <property type="entry name" value="Spore Coat Polysaccharide Biosynthesis Protein SpsA, Chain A"/>
    <property type="match status" value="1"/>
</dbReference>
<name>A0A7W6K0D4_9HYPH</name>
<dbReference type="PANTHER" id="PTHR42866:SF2">
    <property type="entry name" value="3-DEOXY-MANNO-OCTULOSONATE CYTIDYLYLTRANSFERASE, MITOCHONDRIAL"/>
    <property type="match status" value="1"/>
</dbReference>
<dbReference type="GO" id="GO:0009103">
    <property type="term" value="P:lipopolysaccharide biosynthetic process"/>
    <property type="evidence" value="ECO:0007669"/>
    <property type="project" value="UniProtKB-UniRule"/>
</dbReference>
<dbReference type="SUPFAM" id="SSF53448">
    <property type="entry name" value="Nucleotide-diphospho-sugar transferases"/>
    <property type="match status" value="1"/>
</dbReference>
<keyword evidence="6" id="KW-1185">Reference proteome</keyword>
<dbReference type="GO" id="GO:0008690">
    <property type="term" value="F:3-deoxy-manno-octulosonate cytidylyltransferase activity"/>
    <property type="evidence" value="ECO:0007669"/>
    <property type="project" value="UniProtKB-UniRule"/>
</dbReference>
<dbReference type="GO" id="GO:0033468">
    <property type="term" value="P:CMP-keto-3-deoxy-D-manno-octulosonic acid biosynthetic process"/>
    <property type="evidence" value="ECO:0007669"/>
    <property type="project" value="UniProtKB-UniRule"/>
</dbReference>
<organism evidence="5 6">
    <name type="scientific">Allorhizobium borbori</name>
    <dbReference type="NCBI Taxonomy" id="485907"/>
    <lineage>
        <taxon>Bacteria</taxon>
        <taxon>Pseudomonadati</taxon>
        <taxon>Pseudomonadota</taxon>
        <taxon>Alphaproteobacteria</taxon>
        <taxon>Hyphomicrobiales</taxon>
        <taxon>Rhizobiaceae</taxon>
        <taxon>Rhizobium/Agrobacterium group</taxon>
        <taxon>Allorhizobium</taxon>
    </lineage>
</organism>
<comment type="catalytic activity">
    <reaction evidence="4">
        <text>3-deoxy-alpha-D-manno-oct-2-ulosonate + CTP = CMP-3-deoxy-beta-D-manno-octulosonate + diphosphate</text>
        <dbReference type="Rhea" id="RHEA:23448"/>
        <dbReference type="ChEBI" id="CHEBI:33019"/>
        <dbReference type="ChEBI" id="CHEBI:37563"/>
        <dbReference type="ChEBI" id="CHEBI:85986"/>
        <dbReference type="ChEBI" id="CHEBI:85987"/>
        <dbReference type="EC" id="2.7.7.38"/>
    </reaction>
</comment>
<comment type="caution">
    <text evidence="5">The sequence shown here is derived from an EMBL/GenBank/DDBJ whole genome shotgun (WGS) entry which is preliminary data.</text>
</comment>
<dbReference type="InterPro" id="IPR029044">
    <property type="entry name" value="Nucleotide-diphossugar_trans"/>
</dbReference>
<accession>A0A7W6K0D4</accession>
<dbReference type="Pfam" id="PF02348">
    <property type="entry name" value="CTP_transf_3"/>
    <property type="match status" value="1"/>
</dbReference>
<keyword evidence="3 4" id="KW-0448">Lipopolysaccharide biosynthesis</keyword>
<comment type="function">
    <text evidence="4">Activates KDO (a required 8-carbon sugar) for incorporation into bacterial lipopolysaccharide in Gram-negative bacteria.</text>
</comment>
<evidence type="ECO:0000256" key="2">
    <source>
        <dbReference type="ARBA" id="ARBA00022695"/>
    </source>
</evidence>
<evidence type="ECO:0000313" key="5">
    <source>
        <dbReference type="EMBL" id="MBB4101810.1"/>
    </source>
</evidence>
<evidence type="ECO:0000256" key="1">
    <source>
        <dbReference type="ARBA" id="ARBA00022679"/>
    </source>
</evidence>
<protein>
    <recommendedName>
        <fullName evidence="4">3-deoxy-manno-octulosonate cytidylyltransferase</fullName>
        <ecNumber evidence="4">2.7.7.38</ecNumber>
    </recommendedName>
    <alternativeName>
        <fullName evidence="4">CMP-2-keto-3-deoxyoctulosonic acid synthase</fullName>
        <shortName evidence="4">CKS</shortName>
        <shortName evidence="4">CMP-KDO synthase</shortName>
    </alternativeName>
</protein>
<dbReference type="Proteomes" id="UP000584824">
    <property type="component" value="Unassembled WGS sequence"/>
</dbReference>
<dbReference type="HAMAP" id="MF_00057">
    <property type="entry name" value="KdsB"/>
    <property type="match status" value="1"/>
</dbReference>
<dbReference type="GO" id="GO:0005829">
    <property type="term" value="C:cytosol"/>
    <property type="evidence" value="ECO:0007669"/>
    <property type="project" value="TreeGrafter"/>
</dbReference>
<dbReference type="CDD" id="cd02517">
    <property type="entry name" value="CMP-KDO-Synthetase"/>
    <property type="match status" value="1"/>
</dbReference>
<dbReference type="EMBL" id="JACIDU010000001">
    <property type="protein sequence ID" value="MBB4101810.1"/>
    <property type="molecule type" value="Genomic_DNA"/>
</dbReference>
<dbReference type="AlphaFoldDB" id="A0A7W6K0D4"/>
<dbReference type="InterPro" id="IPR003329">
    <property type="entry name" value="Cytidylyl_trans"/>
</dbReference>
<reference evidence="5 6" key="1">
    <citation type="submission" date="2020-08" db="EMBL/GenBank/DDBJ databases">
        <title>Genomic Encyclopedia of Type Strains, Phase IV (KMG-IV): sequencing the most valuable type-strain genomes for metagenomic binning, comparative biology and taxonomic classification.</title>
        <authorList>
            <person name="Goeker M."/>
        </authorList>
    </citation>
    <scope>NUCLEOTIDE SEQUENCE [LARGE SCALE GENOMIC DNA]</scope>
    <source>
        <strain evidence="5 6">DSM 26385</strain>
    </source>
</reference>
<dbReference type="EC" id="2.7.7.38" evidence="4"/>
<keyword evidence="4" id="KW-0963">Cytoplasm</keyword>
<comment type="pathway">
    <text evidence="4">Nucleotide-sugar biosynthesis; CMP-3-deoxy-D-manno-octulosonate biosynthesis; CMP-3-deoxy-D-manno-octulosonate from 3-deoxy-D-manno-octulosonate and CTP: step 1/1.</text>
</comment>
<comment type="subcellular location">
    <subcellularLocation>
        <location evidence="4">Cytoplasm</location>
    </subcellularLocation>
</comment>
<keyword evidence="1 4" id="KW-0808">Transferase</keyword>
<dbReference type="NCBIfam" id="TIGR00466">
    <property type="entry name" value="kdsB"/>
    <property type="match status" value="1"/>
</dbReference>
<proteinExistence type="inferred from homology"/>
<evidence type="ECO:0000313" key="6">
    <source>
        <dbReference type="Proteomes" id="UP000584824"/>
    </source>
</evidence>
<dbReference type="InterPro" id="IPR004528">
    <property type="entry name" value="KdsB"/>
</dbReference>